<protein>
    <submittedName>
        <fullName evidence="3">Uncharacterized protein</fullName>
    </submittedName>
</protein>
<dbReference type="AlphaFoldDB" id="A0A1B6MQA1"/>
<dbReference type="SUPFAM" id="SSF52075">
    <property type="entry name" value="Outer arm dynein light chain 1"/>
    <property type="match status" value="1"/>
</dbReference>
<keyword evidence="2" id="KW-0677">Repeat</keyword>
<gene>
    <name evidence="3" type="ORF">g.22045</name>
</gene>
<proteinExistence type="predicted"/>
<evidence type="ECO:0000256" key="2">
    <source>
        <dbReference type="ARBA" id="ARBA00022737"/>
    </source>
</evidence>
<sequence length="376" mass="43047">MANSQPENGNLKIGLIFVKSKITEKGVCLSSDSEVLPSCKINEKWIVVAGNNYINTEKDSKSWFHYLDDDTRQSPRRLSQDGIGSPSGHLLNQPLLQSNIVEMHLDNVFRDKSAILSLEQLFKCVNVRVLSLRHNNLMSLPAEIGRLSHLHTLYLTENCLTYNTIPYTLTFCTELTELYLDHNLLDALPGFLLDMDHLKTVYRHGNHNYFKCTFMWYHTAERDRVMPLRPKRTSTKKEGFLYQPLSLESHSIKSLIASKVNFFIPGLLPVTLQDYVAKVYTKYKICAFCGAAFDESKTGFRVFTFKNPYLGNTCVPFKHWTCSQECGIALEEPAHTQERAQARQLEVQYQHYIRGVQAEYGPGPPRKRVVRGCVVM</sequence>
<organism evidence="3">
    <name type="scientific">Graphocephala atropunctata</name>
    <dbReference type="NCBI Taxonomy" id="36148"/>
    <lineage>
        <taxon>Eukaryota</taxon>
        <taxon>Metazoa</taxon>
        <taxon>Ecdysozoa</taxon>
        <taxon>Arthropoda</taxon>
        <taxon>Hexapoda</taxon>
        <taxon>Insecta</taxon>
        <taxon>Pterygota</taxon>
        <taxon>Neoptera</taxon>
        <taxon>Paraneoptera</taxon>
        <taxon>Hemiptera</taxon>
        <taxon>Auchenorrhyncha</taxon>
        <taxon>Membracoidea</taxon>
        <taxon>Cicadellidae</taxon>
        <taxon>Cicadellinae</taxon>
        <taxon>Cicadellini</taxon>
        <taxon>Graphocephala</taxon>
    </lineage>
</organism>
<name>A0A1B6MQA1_9HEMI</name>
<keyword evidence="1" id="KW-0433">Leucine-rich repeat</keyword>
<dbReference type="Pfam" id="PF13855">
    <property type="entry name" value="LRR_8"/>
    <property type="match status" value="1"/>
</dbReference>
<evidence type="ECO:0000313" key="3">
    <source>
        <dbReference type="EMBL" id="JAT38071.1"/>
    </source>
</evidence>
<dbReference type="PANTHER" id="PTHR48051:SF1">
    <property type="entry name" value="RAS SUPPRESSOR PROTEIN 1"/>
    <property type="match status" value="1"/>
</dbReference>
<evidence type="ECO:0000256" key="1">
    <source>
        <dbReference type="ARBA" id="ARBA00022614"/>
    </source>
</evidence>
<dbReference type="InterPro" id="IPR050216">
    <property type="entry name" value="LRR_domain-containing"/>
</dbReference>
<dbReference type="InterPro" id="IPR001611">
    <property type="entry name" value="Leu-rich_rpt"/>
</dbReference>
<dbReference type="Gene3D" id="3.80.10.10">
    <property type="entry name" value="Ribonuclease Inhibitor"/>
    <property type="match status" value="1"/>
</dbReference>
<reference evidence="3" key="1">
    <citation type="submission" date="2015-11" db="EMBL/GenBank/DDBJ databases">
        <title>De novo transcriptome assembly of four potential Pierce s Disease insect vectors from Arizona vineyards.</title>
        <authorList>
            <person name="Tassone E.E."/>
        </authorList>
    </citation>
    <scope>NUCLEOTIDE SEQUENCE</scope>
</reference>
<dbReference type="GO" id="GO:0005737">
    <property type="term" value="C:cytoplasm"/>
    <property type="evidence" value="ECO:0007669"/>
    <property type="project" value="TreeGrafter"/>
</dbReference>
<dbReference type="InterPro" id="IPR032675">
    <property type="entry name" value="LRR_dom_sf"/>
</dbReference>
<dbReference type="PANTHER" id="PTHR48051">
    <property type="match status" value="1"/>
</dbReference>
<dbReference type="EMBL" id="GEBQ01001906">
    <property type="protein sequence ID" value="JAT38071.1"/>
    <property type="molecule type" value="Transcribed_RNA"/>
</dbReference>
<accession>A0A1B6MQA1</accession>